<dbReference type="RefSeq" id="WP_068762896.1">
    <property type="nucleotide sequence ID" value="NZ_LXIE01000049.1"/>
</dbReference>
<dbReference type="Proteomes" id="UP000077552">
    <property type="component" value="Unassembled WGS sequence"/>
</dbReference>
<dbReference type="OrthoDB" id="9801622at2"/>
<dbReference type="PANTHER" id="PTHR14969:SF13">
    <property type="entry name" value="AT30094P"/>
    <property type="match status" value="1"/>
</dbReference>
<dbReference type="AlphaFoldDB" id="A0A1A9LAB4"/>
<dbReference type="CDD" id="cd01610">
    <property type="entry name" value="PAP2_like"/>
    <property type="match status" value="1"/>
</dbReference>
<dbReference type="SUPFAM" id="SSF48317">
    <property type="entry name" value="Acid phosphatase/Vanadium-dependent haloperoxidase"/>
    <property type="match status" value="1"/>
</dbReference>
<proteinExistence type="predicted"/>
<sequence length="263" mass="30039">MVFDPPLLLLISFFIYFFFSKAPNFIEEYAACQKDLFHFLNSEMSKYPNFQFNITQLGDALIFFPFLIIFLYYAPKLWQALLTSSIISLLISATFKAVFAVPRPTAIYDNNSLVIIGKRTIGLTSLPSGHSITAFMIITILLYAFMPKKISHKIAWSVLLFTFGFMIAFSRVGIAAHYPFDVIIGCAIGYFVAIIGIKLNNNVNWLEWIKNKKVYPFFILILLIGAFLIIKKIVALNLPIFYLSLLSLVITFFIITNAYVKRN</sequence>
<evidence type="ECO:0000313" key="3">
    <source>
        <dbReference type="EMBL" id="OAD90200.1"/>
    </source>
</evidence>
<feature type="transmembrane region" description="Helical" evidence="1">
    <location>
        <begin position="213"/>
        <end position="234"/>
    </location>
</feature>
<feature type="domain" description="Phosphatidic acid phosphatase type 2/haloperoxidase" evidence="2">
    <location>
        <begin position="79"/>
        <end position="197"/>
    </location>
</feature>
<dbReference type="Pfam" id="PF01569">
    <property type="entry name" value="PAP2"/>
    <property type="match status" value="1"/>
</dbReference>
<dbReference type="SMART" id="SM00014">
    <property type="entry name" value="acidPPc"/>
    <property type="match status" value="1"/>
</dbReference>
<protein>
    <recommendedName>
        <fullName evidence="2">Phosphatidic acid phosphatase type 2/haloperoxidase domain-containing protein</fullName>
    </recommendedName>
</protein>
<feature type="transmembrane region" description="Helical" evidence="1">
    <location>
        <begin position="182"/>
        <end position="201"/>
    </location>
</feature>
<keyword evidence="1" id="KW-0472">Membrane</keyword>
<dbReference type="STRING" id="1385699.A7A78_06535"/>
<name>A0A1A9LAB4_9FLAO</name>
<dbReference type="EMBL" id="LXIE01000049">
    <property type="protein sequence ID" value="OAD90200.1"/>
    <property type="molecule type" value="Genomic_DNA"/>
</dbReference>
<comment type="caution">
    <text evidence="3">The sequence shown here is derived from an EMBL/GenBank/DDBJ whole genome shotgun (WGS) entry which is preliminary data.</text>
</comment>
<keyword evidence="4" id="KW-1185">Reference proteome</keyword>
<feature type="transmembrane region" description="Helical" evidence="1">
    <location>
        <begin position="240"/>
        <end position="260"/>
    </location>
</feature>
<keyword evidence="1" id="KW-1133">Transmembrane helix</keyword>
<dbReference type="InterPro" id="IPR000326">
    <property type="entry name" value="PAP2/HPO"/>
</dbReference>
<feature type="transmembrane region" description="Helical" evidence="1">
    <location>
        <begin position="54"/>
        <end position="73"/>
    </location>
</feature>
<dbReference type="InterPro" id="IPR036938">
    <property type="entry name" value="PAP2/HPO_sf"/>
</dbReference>
<evidence type="ECO:0000313" key="4">
    <source>
        <dbReference type="Proteomes" id="UP000077552"/>
    </source>
</evidence>
<organism evidence="3 4">
    <name type="scientific">Aequorivita soesokkakensis</name>
    <dbReference type="NCBI Taxonomy" id="1385699"/>
    <lineage>
        <taxon>Bacteria</taxon>
        <taxon>Pseudomonadati</taxon>
        <taxon>Bacteroidota</taxon>
        <taxon>Flavobacteriia</taxon>
        <taxon>Flavobacteriales</taxon>
        <taxon>Flavobacteriaceae</taxon>
        <taxon>Aequorivita</taxon>
    </lineage>
</organism>
<reference evidence="3 4" key="1">
    <citation type="submission" date="2016-05" db="EMBL/GenBank/DDBJ databases">
        <title>Genome sequencing of Vitellibacter soesokkakensis RSSK-12.</title>
        <authorList>
            <person name="Thevarajoo S."/>
            <person name="Selvaratnam C."/>
            <person name="Goh K.M."/>
            <person name="Chan K.-G."/>
            <person name="Chong C.S."/>
        </authorList>
    </citation>
    <scope>NUCLEOTIDE SEQUENCE [LARGE SCALE GENOMIC DNA]</scope>
    <source>
        <strain evidence="3 4">RSSK-12</strain>
    </source>
</reference>
<feature type="transmembrane region" description="Helical" evidence="1">
    <location>
        <begin position="121"/>
        <end position="145"/>
    </location>
</feature>
<feature type="transmembrane region" description="Helical" evidence="1">
    <location>
        <begin position="80"/>
        <end position="101"/>
    </location>
</feature>
<feature type="transmembrane region" description="Helical" evidence="1">
    <location>
        <begin position="154"/>
        <end position="176"/>
    </location>
</feature>
<gene>
    <name evidence="3" type="ORF">A7A78_06535</name>
</gene>
<evidence type="ECO:0000259" key="2">
    <source>
        <dbReference type="SMART" id="SM00014"/>
    </source>
</evidence>
<keyword evidence="1" id="KW-0812">Transmembrane</keyword>
<dbReference type="Gene3D" id="1.20.144.10">
    <property type="entry name" value="Phosphatidic acid phosphatase type 2/haloperoxidase"/>
    <property type="match status" value="1"/>
</dbReference>
<evidence type="ECO:0000256" key="1">
    <source>
        <dbReference type="SAM" id="Phobius"/>
    </source>
</evidence>
<dbReference type="PANTHER" id="PTHR14969">
    <property type="entry name" value="SPHINGOSINE-1-PHOSPHATE PHOSPHOHYDROLASE"/>
    <property type="match status" value="1"/>
</dbReference>
<accession>A0A1A9LAB4</accession>